<organism evidence="2 3">
    <name type="scientific">Microvirga aerilata</name>
    <dbReference type="NCBI Taxonomy" id="670292"/>
    <lineage>
        <taxon>Bacteria</taxon>
        <taxon>Pseudomonadati</taxon>
        <taxon>Pseudomonadota</taxon>
        <taxon>Alphaproteobacteria</taxon>
        <taxon>Hyphomicrobiales</taxon>
        <taxon>Methylobacteriaceae</taxon>
        <taxon>Microvirga</taxon>
    </lineage>
</organism>
<evidence type="ECO:0000313" key="2">
    <source>
        <dbReference type="EMBL" id="MBL0406311.1"/>
    </source>
</evidence>
<dbReference type="InterPro" id="IPR007047">
    <property type="entry name" value="Flp_Fap"/>
</dbReference>
<comment type="caution">
    <text evidence="2">The sequence shown here is derived from an EMBL/GenBank/DDBJ whole genome shotgun (WGS) entry which is preliminary data.</text>
</comment>
<reference evidence="2" key="1">
    <citation type="submission" date="2021-01" db="EMBL/GenBank/DDBJ databases">
        <title>Microvirga sp.</title>
        <authorList>
            <person name="Kim M.K."/>
        </authorList>
    </citation>
    <scope>NUCLEOTIDE SEQUENCE</scope>
    <source>
        <strain evidence="2">5420S-16</strain>
    </source>
</reference>
<name>A0A936Z9C9_9HYPH</name>
<dbReference type="RefSeq" id="WP_202063174.1">
    <property type="nucleotide sequence ID" value="NZ_JAEQMY010000038.1"/>
</dbReference>
<keyword evidence="1" id="KW-0812">Transmembrane</keyword>
<keyword evidence="1" id="KW-1133">Transmembrane helix</keyword>
<keyword evidence="1" id="KW-0472">Membrane</keyword>
<dbReference type="Proteomes" id="UP000605848">
    <property type="component" value="Unassembled WGS sequence"/>
</dbReference>
<protein>
    <submittedName>
        <fullName evidence="2">Flp family type IVb pilin</fullName>
    </submittedName>
</protein>
<proteinExistence type="predicted"/>
<sequence>MKFWLILALRSAAPVDSVEPFSRFRTDESGSTAIEYGIIFGLISGIIVALTGAFGQVLSNFFSRILG</sequence>
<accession>A0A936Z9C9</accession>
<dbReference type="AlphaFoldDB" id="A0A936Z9C9"/>
<feature type="transmembrane region" description="Helical" evidence="1">
    <location>
        <begin position="33"/>
        <end position="54"/>
    </location>
</feature>
<dbReference type="EMBL" id="JAEQMY010000038">
    <property type="protein sequence ID" value="MBL0406311.1"/>
    <property type="molecule type" value="Genomic_DNA"/>
</dbReference>
<gene>
    <name evidence="2" type="ORF">JKG68_20335</name>
</gene>
<dbReference type="Pfam" id="PF04964">
    <property type="entry name" value="Flp_Fap"/>
    <property type="match status" value="1"/>
</dbReference>
<evidence type="ECO:0000256" key="1">
    <source>
        <dbReference type="SAM" id="Phobius"/>
    </source>
</evidence>
<keyword evidence="3" id="KW-1185">Reference proteome</keyword>
<evidence type="ECO:0000313" key="3">
    <source>
        <dbReference type="Proteomes" id="UP000605848"/>
    </source>
</evidence>